<evidence type="ECO:0000256" key="3">
    <source>
        <dbReference type="ARBA" id="ARBA00023125"/>
    </source>
</evidence>
<comment type="caution">
    <text evidence="7">The sequence shown here is derived from an EMBL/GenBank/DDBJ whole genome shotgun (WGS) entry which is preliminary data.</text>
</comment>
<keyword evidence="2" id="KW-0805">Transcription regulation</keyword>
<gene>
    <name evidence="7" type="ORF">V6N11_045559</name>
</gene>
<keyword evidence="3" id="KW-0238">DNA-binding</keyword>
<dbReference type="CDD" id="cd11393">
    <property type="entry name" value="bHLH_AtbHLH_like"/>
    <property type="match status" value="1"/>
</dbReference>
<sequence length="509" mass="58087">MEHLGHLISHSATKGAWMSFRFVHNGIPLSHLFFADDFFLYAQAYMVQASLVHDVLIIFDGIWIPHLGALRDHLLAPQRVRLFLWLTYRQRLMTNSERCQRKLGSLATCLRCQMAEEIVLHTLRDCKESKEAWLQLLPPELLGDFSNRITTLGFNNDIVFNNSTQHVASVVQKELVRARYYSDSQQHLSILVHHIEHTCSWTRPSFGWICLNVDGTVSPNTSMGSPCGLFRDDEGRWLLGFNKFLSFCTPRLWGSERNPSEVKIMRKAHLSPFSSHIYNIGNNEVQMPYLDVLLQMESKGNVNGDAFSMEPKILNNDNQIRDGAIDIPYQSHFNSNFLPALPSLDYQYGSSNFQQSMSLSSKLAIPHFELGNTQNFEHGGRKREINDDAINAMDERKNKRKKLASFQQQLSHQTMEESAEIKDFRLNMPVRRSQKLSDKITTLQKLVSPYGKTDTASVLQEASLYIKLLQEQIQMLSSSYKSLRAIHPQGRVEQGSKADAARVKGEVGV</sequence>
<organism evidence="7 8">
    <name type="scientific">Hibiscus sabdariffa</name>
    <name type="common">roselle</name>
    <dbReference type="NCBI Taxonomy" id="183260"/>
    <lineage>
        <taxon>Eukaryota</taxon>
        <taxon>Viridiplantae</taxon>
        <taxon>Streptophyta</taxon>
        <taxon>Embryophyta</taxon>
        <taxon>Tracheophyta</taxon>
        <taxon>Spermatophyta</taxon>
        <taxon>Magnoliopsida</taxon>
        <taxon>eudicotyledons</taxon>
        <taxon>Gunneridae</taxon>
        <taxon>Pentapetalae</taxon>
        <taxon>rosids</taxon>
        <taxon>malvids</taxon>
        <taxon>Malvales</taxon>
        <taxon>Malvaceae</taxon>
        <taxon>Malvoideae</taxon>
        <taxon>Hibiscus</taxon>
    </lineage>
</organism>
<evidence type="ECO:0000256" key="2">
    <source>
        <dbReference type="ARBA" id="ARBA00023015"/>
    </source>
</evidence>
<accession>A0ABR2Q1W4</accession>
<name>A0ABR2Q1W4_9ROSI</name>
<protein>
    <recommendedName>
        <fullName evidence="6">BHLH domain-containing protein</fullName>
    </recommendedName>
</protein>
<keyword evidence="4" id="KW-0804">Transcription</keyword>
<evidence type="ECO:0000256" key="1">
    <source>
        <dbReference type="ARBA" id="ARBA00004123"/>
    </source>
</evidence>
<dbReference type="SUPFAM" id="SSF47459">
    <property type="entry name" value="HLH, helix-loop-helix DNA-binding domain"/>
    <property type="match status" value="1"/>
</dbReference>
<dbReference type="InterPro" id="IPR011598">
    <property type="entry name" value="bHLH_dom"/>
</dbReference>
<evidence type="ECO:0000256" key="5">
    <source>
        <dbReference type="ARBA" id="ARBA00023242"/>
    </source>
</evidence>
<feature type="domain" description="BHLH" evidence="6">
    <location>
        <begin position="420"/>
        <end position="469"/>
    </location>
</feature>
<dbReference type="Gene3D" id="4.10.280.10">
    <property type="entry name" value="Helix-loop-helix DNA-binding domain"/>
    <property type="match status" value="1"/>
</dbReference>
<dbReference type="InterPro" id="IPR036638">
    <property type="entry name" value="HLH_DNA-bd_sf"/>
</dbReference>
<evidence type="ECO:0000313" key="7">
    <source>
        <dbReference type="EMBL" id="KAK8994471.1"/>
    </source>
</evidence>
<dbReference type="PANTHER" id="PTHR16223">
    <property type="entry name" value="TRANSCRIPTION FACTOR BHLH83-RELATED"/>
    <property type="match status" value="1"/>
</dbReference>
<keyword evidence="5" id="KW-0539">Nucleus</keyword>
<dbReference type="PROSITE" id="PS50888">
    <property type="entry name" value="BHLH"/>
    <property type="match status" value="1"/>
</dbReference>
<comment type="subcellular location">
    <subcellularLocation>
        <location evidence="1">Nucleus</location>
    </subcellularLocation>
</comment>
<evidence type="ECO:0000256" key="4">
    <source>
        <dbReference type="ARBA" id="ARBA00023163"/>
    </source>
</evidence>
<dbReference type="InterPro" id="IPR026960">
    <property type="entry name" value="RVT-Znf"/>
</dbReference>
<keyword evidence="8" id="KW-1185">Reference proteome</keyword>
<dbReference type="EMBL" id="JBBPBN010000047">
    <property type="protein sequence ID" value="KAK8994471.1"/>
    <property type="molecule type" value="Genomic_DNA"/>
</dbReference>
<dbReference type="InterPro" id="IPR045843">
    <property type="entry name" value="IND-like"/>
</dbReference>
<dbReference type="Proteomes" id="UP001396334">
    <property type="component" value="Unassembled WGS sequence"/>
</dbReference>
<dbReference type="PANTHER" id="PTHR16223:SF138">
    <property type="entry name" value="TRANSCRIPTION FACTOR BHLH103-LIKE"/>
    <property type="match status" value="1"/>
</dbReference>
<proteinExistence type="predicted"/>
<evidence type="ECO:0000259" key="6">
    <source>
        <dbReference type="PROSITE" id="PS50888"/>
    </source>
</evidence>
<evidence type="ECO:0000313" key="8">
    <source>
        <dbReference type="Proteomes" id="UP001396334"/>
    </source>
</evidence>
<dbReference type="Pfam" id="PF13966">
    <property type="entry name" value="zf-RVT"/>
    <property type="match status" value="1"/>
</dbReference>
<reference evidence="7 8" key="1">
    <citation type="journal article" date="2024" name="G3 (Bethesda)">
        <title>Genome assembly of Hibiscus sabdariffa L. provides insights into metabolisms of medicinal natural products.</title>
        <authorList>
            <person name="Kim T."/>
        </authorList>
    </citation>
    <scope>NUCLEOTIDE SEQUENCE [LARGE SCALE GENOMIC DNA]</scope>
    <source>
        <strain evidence="7">TK-2024</strain>
        <tissue evidence="7">Old leaves</tissue>
    </source>
</reference>
<dbReference type="InterPro" id="IPR045239">
    <property type="entry name" value="bHLH95_bHLH"/>
</dbReference>